<accession>A0A9X3ISZ6</accession>
<name>A0A9X3ISZ6_9GAMM</name>
<dbReference type="InterPro" id="IPR036388">
    <property type="entry name" value="WH-like_DNA-bd_sf"/>
</dbReference>
<protein>
    <submittedName>
        <fullName evidence="1">Uncharacterized protein</fullName>
    </submittedName>
</protein>
<organism evidence="1 2">
    <name type="scientific">Parathalassolituus penaei</name>
    <dbReference type="NCBI Taxonomy" id="2997323"/>
    <lineage>
        <taxon>Bacteria</taxon>
        <taxon>Pseudomonadati</taxon>
        <taxon>Pseudomonadota</taxon>
        <taxon>Gammaproteobacteria</taxon>
        <taxon>Oceanospirillales</taxon>
        <taxon>Oceanospirillaceae</taxon>
        <taxon>Parathalassolituus</taxon>
    </lineage>
</organism>
<comment type="caution">
    <text evidence="1">The sequence shown here is derived from an EMBL/GenBank/DDBJ whole genome shotgun (WGS) entry which is preliminary data.</text>
</comment>
<dbReference type="AlphaFoldDB" id="A0A9X3ISZ6"/>
<dbReference type="Gene3D" id="1.10.10.10">
    <property type="entry name" value="Winged helix-like DNA-binding domain superfamily/Winged helix DNA-binding domain"/>
    <property type="match status" value="1"/>
</dbReference>
<keyword evidence="2" id="KW-1185">Reference proteome</keyword>
<dbReference type="RefSeq" id="WP_283173606.1">
    <property type="nucleotide sequence ID" value="NZ_JAPNOA010000026.1"/>
</dbReference>
<evidence type="ECO:0000313" key="2">
    <source>
        <dbReference type="Proteomes" id="UP001150830"/>
    </source>
</evidence>
<reference evidence="1" key="1">
    <citation type="submission" date="2022-11" db="EMBL/GenBank/DDBJ databases">
        <title>Parathalassolutuus dongxingensis gen. nov., sp. nov., a novel member of family Oceanospirillaceae isolated from a coastal shrimp pond in Guangxi, China.</title>
        <authorList>
            <person name="Chen H."/>
        </authorList>
    </citation>
    <scope>NUCLEOTIDE SEQUENCE</scope>
    <source>
        <strain evidence="1">G-43</strain>
    </source>
</reference>
<dbReference type="EMBL" id="JAPNOA010000026">
    <property type="protein sequence ID" value="MCY0965394.1"/>
    <property type="molecule type" value="Genomic_DNA"/>
</dbReference>
<sequence length="201" mass="21934">MFVHYYDAENVGLAGLDKIALTLQDRMFVFSRVATLAHTGVHPSIVCFREYPLGPDQADFYIIGHLASLLAHASPAERKVLKCVLHSRDRALCQAFQFQCELAGVSGSTLVSTDDAEKSITEQVEAKQKALPVANTGAKPASAEQDLGQKMLKLLDAPKTFAELTKALKLNAKDVNPCFAKLAKAGVIKRQSQSKKHWVKA</sequence>
<gene>
    <name evidence="1" type="ORF">OUO13_09365</name>
</gene>
<evidence type="ECO:0000313" key="1">
    <source>
        <dbReference type="EMBL" id="MCY0965394.1"/>
    </source>
</evidence>
<dbReference type="Proteomes" id="UP001150830">
    <property type="component" value="Unassembled WGS sequence"/>
</dbReference>
<proteinExistence type="predicted"/>